<dbReference type="Gene3D" id="3.40.190.10">
    <property type="entry name" value="Periplasmic binding protein-like II"/>
    <property type="match status" value="2"/>
</dbReference>
<dbReference type="PROSITE" id="PS50931">
    <property type="entry name" value="HTH_LYSR"/>
    <property type="match status" value="1"/>
</dbReference>
<dbReference type="Gene3D" id="1.10.10.10">
    <property type="entry name" value="Winged helix-like DNA-binding domain superfamily/Winged helix DNA-binding domain"/>
    <property type="match status" value="1"/>
</dbReference>
<dbReference type="PRINTS" id="PR00039">
    <property type="entry name" value="HTHLYSR"/>
</dbReference>
<dbReference type="CDD" id="cd05466">
    <property type="entry name" value="PBP2_LTTR_substrate"/>
    <property type="match status" value="1"/>
</dbReference>
<dbReference type="InterPro" id="IPR000847">
    <property type="entry name" value="LysR_HTH_N"/>
</dbReference>
<dbReference type="PANTHER" id="PTHR30419:SF28">
    <property type="entry name" value="HTH-TYPE TRANSCRIPTIONAL REGULATOR BSDA"/>
    <property type="match status" value="1"/>
</dbReference>
<dbReference type="OrthoDB" id="63123at2"/>
<dbReference type="SUPFAM" id="SSF46785">
    <property type="entry name" value="Winged helix' DNA-binding domain"/>
    <property type="match status" value="1"/>
</dbReference>
<comment type="caution">
    <text evidence="6">The sequence shown here is derived from an EMBL/GenBank/DDBJ whole genome shotgun (WGS) entry which is preliminary data.</text>
</comment>
<dbReference type="RefSeq" id="WP_023509363.1">
    <property type="nucleotide sequence ID" value="NZ_AWTC01000004.1"/>
</dbReference>
<accession>V6J712</accession>
<evidence type="ECO:0000256" key="2">
    <source>
        <dbReference type="ARBA" id="ARBA00023015"/>
    </source>
</evidence>
<evidence type="ECO:0000313" key="7">
    <source>
        <dbReference type="Proteomes" id="UP000018296"/>
    </source>
</evidence>
<keyword evidence="2" id="KW-0805">Transcription regulation</keyword>
<evidence type="ECO:0000256" key="1">
    <source>
        <dbReference type="ARBA" id="ARBA00009437"/>
    </source>
</evidence>
<dbReference type="Proteomes" id="UP000018296">
    <property type="component" value="Unassembled WGS sequence"/>
</dbReference>
<dbReference type="PATRIC" id="fig|1395513.3.peg.1084"/>
<dbReference type="GO" id="GO:0003700">
    <property type="term" value="F:DNA-binding transcription factor activity"/>
    <property type="evidence" value="ECO:0007669"/>
    <property type="project" value="InterPro"/>
</dbReference>
<dbReference type="SUPFAM" id="SSF53850">
    <property type="entry name" value="Periplasmic binding protein-like II"/>
    <property type="match status" value="1"/>
</dbReference>
<comment type="similarity">
    <text evidence="1">Belongs to the LysR transcriptional regulatory family.</text>
</comment>
<evidence type="ECO:0000256" key="3">
    <source>
        <dbReference type="ARBA" id="ARBA00023125"/>
    </source>
</evidence>
<dbReference type="GO" id="GO:0005829">
    <property type="term" value="C:cytosol"/>
    <property type="evidence" value="ECO:0007669"/>
    <property type="project" value="TreeGrafter"/>
</dbReference>
<dbReference type="GO" id="GO:0003677">
    <property type="term" value="F:DNA binding"/>
    <property type="evidence" value="ECO:0007669"/>
    <property type="project" value="UniProtKB-KW"/>
</dbReference>
<keyword evidence="7" id="KW-1185">Reference proteome</keyword>
<keyword evidence="3" id="KW-0238">DNA-binding</keyword>
<evidence type="ECO:0000259" key="5">
    <source>
        <dbReference type="PROSITE" id="PS50931"/>
    </source>
</evidence>
<dbReference type="eggNOG" id="COG0583">
    <property type="taxonomic scope" value="Bacteria"/>
</dbReference>
<reference evidence="6 7" key="1">
    <citation type="journal article" date="2013" name="Genome Announc.">
        <title>Genome Sequence of Sporolactobacillus laevolacticus DSM442, an Efficient Polymer-Grade D-Lactate Producer from Agricultural Waste Cottonseed as a Nitrogen Source.</title>
        <authorList>
            <person name="Wang H."/>
            <person name="Wang L."/>
            <person name="Ju J."/>
            <person name="Yu B."/>
            <person name="Ma Y."/>
        </authorList>
    </citation>
    <scope>NUCLEOTIDE SEQUENCE [LARGE SCALE GENOMIC DNA]</scope>
    <source>
        <strain evidence="6 7">DSM 442</strain>
    </source>
</reference>
<feature type="domain" description="HTH lysR-type" evidence="5">
    <location>
        <begin position="1"/>
        <end position="58"/>
    </location>
</feature>
<evidence type="ECO:0000313" key="6">
    <source>
        <dbReference type="EMBL" id="EST12569.1"/>
    </source>
</evidence>
<dbReference type="InterPro" id="IPR050950">
    <property type="entry name" value="HTH-type_LysR_regulators"/>
</dbReference>
<proteinExistence type="inferred from homology"/>
<keyword evidence="4" id="KW-0804">Transcription</keyword>
<dbReference type="InterPro" id="IPR005119">
    <property type="entry name" value="LysR_subst-bd"/>
</dbReference>
<dbReference type="FunFam" id="1.10.10.10:FF:000001">
    <property type="entry name" value="LysR family transcriptional regulator"/>
    <property type="match status" value="1"/>
</dbReference>
<dbReference type="InterPro" id="IPR036390">
    <property type="entry name" value="WH_DNA-bd_sf"/>
</dbReference>
<dbReference type="Pfam" id="PF00126">
    <property type="entry name" value="HTH_1"/>
    <property type="match status" value="1"/>
</dbReference>
<gene>
    <name evidence="6" type="ORF">P343_05320</name>
</gene>
<organism evidence="6 7">
    <name type="scientific">Sporolactobacillus laevolacticus DSM 442</name>
    <dbReference type="NCBI Taxonomy" id="1395513"/>
    <lineage>
        <taxon>Bacteria</taxon>
        <taxon>Bacillati</taxon>
        <taxon>Bacillota</taxon>
        <taxon>Bacilli</taxon>
        <taxon>Bacillales</taxon>
        <taxon>Sporolactobacillaceae</taxon>
        <taxon>Sporolactobacillus</taxon>
    </lineage>
</organism>
<dbReference type="Pfam" id="PF03466">
    <property type="entry name" value="LysR_substrate"/>
    <property type="match status" value="1"/>
</dbReference>
<dbReference type="AlphaFoldDB" id="V6J712"/>
<dbReference type="InterPro" id="IPR036388">
    <property type="entry name" value="WH-like_DNA-bd_sf"/>
</dbReference>
<dbReference type="STRING" id="1395513.P343_05320"/>
<protein>
    <submittedName>
        <fullName evidence="6">LysR family transcriptional regulator</fullName>
    </submittedName>
</protein>
<sequence>MSLFSYSIFNAVAEQKSFLKAAEVLNLTPSAISHSITKLENQLGVALFIRDRTGMQLTFEGQNLLPYVRAVLNCEERLKQEAAHINGLEKGVVRIGTYSSICINWIPDIVKSFRQLFPHIQIIIFQGGYEDVTGWIKTGAVDLGFISLPAEENLAVTPLSKDPLLCVTPKDFRPEHPDYVTVDEIKDMSFILQRDDYNKDTKALLLKYNLSVHSQFYSIDDQSIVAMVESGLGIAILPELVLQKNHSDVGIYRFKPDEHRLIGLAYLKKQYLSPAALKIFDHILAYVEKEGLNKL</sequence>
<name>V6J712_9BACL</name>
<dbReference type="PANTHER" id="PTHR30419">
    <property type="entry name" value="HTH-TYPE TRANSCRIPTIONAL REGULATOR YBHD"/>
    <property type="match status" value="1"/>
</dbReference>
<evidence type="ECO:0000256" key="4">
    <source>
        <dbReference type="ARBA" id="ARBA00023163"/>
    </source>
</evidence>
<dbReference type="EMBL" id="AWTC01000004">
    <property type="protein sequence ID" value="EST12569.1"/>
    <property type="molecule type" value="Genomic_DNA"/>
</dbReference>